<dbReference type="EMBL" id="JACGWJ010000016">
    <property type="protein sequence ID" value="KAL0361796.1"/>
    <property type="molecule type" value="Genomic_DNA"/>
</dbReference>
<comment type="caution">
    <text evidence="2">The sequence shown here is derived from an EMBL/GenBank/DDBJ whole genome shotgun (WGS) entry which is preliminary data.</text>
</comment>
<protein>
    <submittedName>
        <fullName evidence="2">Uncharacterized protein</fullName>
    </submittedName>
</protein>
<feature type="compositionally biased region" description="Polar residues" evidence="1">
    <location>
        <begin position="1"/>
        <end position="19"/>
    </location>
</feature>
<name>A0AAW2Q1W6_SESRA</name>
<organism evidence="2">
    <name type="scientific">Sesamum radiatum</name>
    <name type="common">Black benniseed</name>
    <dbReference type="NCBI Taxonomy" id="300843"/>
    <lineage>
        <taxon>Eukaryota</taxon>
        <taxon>Viridiplantae</taxon>
        <taxon>Streptophyta</taxon>
        <taxon>Embryophyta</taxon>
        <taxon>Tracheophyta</taxon>
        <taxon>Spermatophyta</taxon>
        <taxon>Magnoliopsida</taxon>
        <taxon>eudicotyledons</taxon>
        <taxon>Gunneridae</taxon>
        <taxon>Pentapetalae</taxon>
        <taxon>asterids</taxon>
        <taxon>lamiids</taxon>
        <taxon>Lamiales</taxon>
        <taxon>Pedaliaceae</taxon>
        <taxon>Sesamum</taxon>
    </lineage>
</organism>
<evidence type="ECO:0000256" key="1">
    <source>
        <dbReference type="SAM" id="MobiDB-lite"/>
    </source>
</evidence>
<reference evidence="2" key="1">
    <citation type="submission" date="2020-06" db="EMBL/GenBank/DDBJ databases">
        <authorList>
            <person name="Li T."/>
            <person name="Hu X."/>
            <person name="Zhang T."/>
            <person name="Song X."/>
            <person name="Zhang H."/>
            <person name="Dai N."/>
            <person name="Sheng W."/>
            <person name="Hou X."/>
            <person name="Wei L."/>
        </authorList>
    </citation>
    <scope>NUCLEOTIDE SEQUENCE</scope>
    <source>
        <strain evidence="2">G02</strain>
        <tissue evidence="2">Leaf</tissue>
    </source>
</reference>
<dbReference type="AlphaFoldDB" id="A0AAW2Q1W6"/>
<gene>
    <name evidence="2" type="ORF">Sradi_3864100</name>
</gene>
<feature type="region of interest" description="Disordered" evidence="1">
    <location>
        <begin position="1"/>
        <end position="64"/>
    </location>
</feature>
<evidence type="ECO:0000313" key="2">
    <source>
        <dbReference type="EMBL" id="KAL0361796.1"/>
    </source>
</evidence>
<feature type="compositionally biased region" description="Polar residues" evidence="1">
    <location>
        <begin position="46"/>
        <end position="64"/>
    </location>
</feature>
<proteinExistence type="predicted"/>
<sequence length="64" mass="6309">MTNSDNGGDNGSYEGNSSLHAVARPVVPLTDPTTEVDNALAPDPTSGANSSAPVPALNSTAGPM</sequence>
<accession>A0AAW2Q1W6</accession>
<reference evidence="2" key="2">
    <citation type="journal article" date="2024" name="Plant">
        <title>Genomic evolution and insights into agronomic trait innovations of Sesamum species.</title>
        <authorList>
            <person name="Miao H."/>
            <person name="Wang L."/>
            <person name="Qu L."/>
            <person name="Liu H."/>
            <person name="Sun Y."/>
            <person name="Le M."/>
            <person name="Wang Q."/>
            <person name="Wei S."/>
            <person name="Zheng Y."/>
            <person name="Lin W."/>
            <person name="Duan Y."/>
            <person name="Cao H."/>
            <person name="Xiong S."/>
            <person name="Wang X."/>
            <person name="Wei L."/>
            <person name="Li C."/>
            <person name="Ma Q."/>
            <person name="Ju M."/>
            <person name="Zhao R."/>
            <person name="Li G."/>
            <person name="Mu C."/>
            <person name="Tian Q."/>
            <person name="Mei H."/>
            <person name="Zhang T."/>
            <person name="Gao T."/>
            <person name="Zhang H."/>
        </authorList>
    </citation>
    <scope>NUCLEOTIDE SEQUENCE</scope>
    <source>
        <strain evidence="2">G02</strain>
    </source>
</reference>